<evidence type="ECO:0000313" key="1">
    <source>
        <dbReference type="EMBL" id="CAF4115346.1"/>
    </source>
</evidence>
<dbReference type="Proteomes" id="UP000663823">
    <property type="component" value="Unassembled WGS sequence"/>
</dbReference>
<dbReference type="AlphaFoldDB" id="A0A819VUK8"/>
<name>A0A819VUK8_9BILA</name>
<dbReference type="EMBL" id="CAJOAX010012612">
    <property type="protein sequence ID" value="CAF4115346.1"/>
    <property type="molecule type" value="Genomic_DNA"/>
</dbReference>
<evidence type="ECO:0000313" key="2">
    <source>
        <dbReference type="Proteomes" id="UP000663823"/>
    </source>
</evidence>
<sequence length="56" mass="6489">MFCAGKRTSDLRLKINQEIDFSIDDAIVQHFSILTSFHSQTLYRNSSIKRITLKSN</sequence>
<proteinExistence type="predicted"/>
<reference evidence="1" key="1">
    <citation type="submission" date="2021-02" db="EMBL/GenBank/DDBJ databases">
        <authorList>
            <person name="Nowell W R."/>
        </authorList>
    </citation>
    <scope>NUCLEOTIDE SEQUENCE</scope>
</reference>
<gene>
    <name evidence="1" type="ORF">OTI717_LOCUS34675</name>
</gene>
<organism evidence="1 2">
    <name type="scientific">Rotaria sordida</name>
    <dbReference type="NCBI Taxonomy" id="392033"/>
    <lineage>
        <taxon>Eukaryota</taxon>
        <taxon>Metazoa</taxon>
        <taxon>Spiralia</taxon>
        <taxon>Gnathifera</taxon>
        <taxon>Rotifera</taxon>
        <taxon>Eurotatoria</taxon>
        <taxon>Bdelloidea</taxon>
        <taxon>Philodinida</taxon>
        <taxon>Philodinidae</taxon>
        <taxon>Rotaria</taxon>
    </lineage>
</organism>
<protein>
    <submittedName>
        <fullName evidence="1">Uncharacterized protein</fullName>
    </submittedName>
</protein>
<accession>A0A819VUK8</accession>
<comment type="caution">
    <text evidence="1">The sequence shown here is derived from an EMBL/GenBank/DDBJ whole genome shotgun (WGS) entry which is preliminary data.</text>
</comment>
<feature type="non-terminal residue" evidence="1">
    <location>
        <position position="1"/>
    </location>
</feature>